<name>A0ABR2KAD6_9EUKA</name>
<comment type="caution">
    <text evidence="1">The sequence shown here is derived from an EMBL/GenBank/DDBJ whole genome shotgun (WGS) entry which is preliminary data.</text>
</comment>
<accession>A0ABR2KAD6</accession>
<keyword evidence="2" id="KW-1185">Reference proteome</keyword>
<protein>
    <submittedName>
        <fullName evidence="1">Uncharacterized protein</fullName>
    </submittedName>
</protein>
<evidence type="ECO:0000313" key="2">
    <source>
        <dbReference type="Proteomes" id="UP001470230"/>
    </source>
</evidence>
<sequence>MESEWVQAMQYQRAVSMTHSSSDYSPITGIQDLFDLPSHMPPNYDFSKLTEQDYTYILSMAKKEIEESKQQKK</sequence>
<dbReference type="EMBL" id="JAPFFF010000006">
    <property type="protein sequence ID" value="KAK8887808.1"/>
    <property type="molecule type" value="Genomic_DNA"/>
</dbReference>
<gene>
    <name evidence="1" type="ORF">M9Y10_038865</name>
</gene>
<organism evidence="1 2">
    <name type="scientific">Tritrichomonas musculus</name>
    <dbReference type="NCBI Taxonomy" id="1915356"/>
    <lineage>
        <taxon>Eukaryota</taxon>
        <taxon>Metamonada</taxon>
        <taxon>Parabasalia</taxon>
        <taxon>Tritrichomonadida</taxon>
        <taxon>Tritrichomonadidae</taxon>
        <taxon>Tritrichomonas</taxon>
    </lineage>
</organism>
<reference evidence="1 2" key="1">
    <citation type="submission" date="2024-04" db="EMBL/GenBank/DDBJ databases">
        <title>Tritrichomonas musculus Genome.</title>
        <authorList>
            <person name="Alves-Ferreira E."/>
            <person name="Grigg M."/>
            <person name="Lorenzi H."/>
            <person name="Galac M."/>
        </authorList>
    </citation>
    <scope>NUCLEOTIDE SEQUENCE [LARGE SCALE GENOMIC DNA]</scope>
    <source>
        <strain evidence="1 2">EAF2021</strain>
    </source>
</reference>
<dbReference type="Proteomes" id="UP001470230">
    <property type="component" value="Unassembled WGS sequence"/>
</dbReference>
<proteinExistence type="predicted"/>
<evidence type="ECO:0000313" key="1">
    <source>
        <dbReference type="EMBL" id="KAK8887808.1"/>
    </source>
</evidence>